<dbReference type="OrthoDB" id="9806653at2"/>
<accession>A0A0A5GP75</accession>
<dbReference type="GO" id="GO:0016757">
    <property type="term" value="F:glycosyltransferase activity"/>
    <property type="evidence" value="ECO:0007669"/>
    <property type="project" value="InterPro"/>
</dbReference>
<dbReference type="PANTHER" id="PTHR12526">
    <property type="entry name" value="GLYCOSYLTRANSFERASE"/>
    <property type="match status" value="1"/>
</dbReference>
<reference evidence="3 4" key="1">
    <citation type="submission" date="2013-08" db="EMBL/GenBank/DDBJ databases">
        <authorList>
            <person name="Huang J."/>
            <person name="Wang G."/>
        </authorList>
    </citation>
    <scope>NUCLEOTIDE SEQUENCE [LARGE SCALE GENOMIC DNA]</scope>
    <source>
        <strain evidence="3 4">JSM 076056</strain>
    </source>
</reference>
<dbReference type="InterPro" id="IPR001296">
    <property type="entry name" value="Glyco_trans_1"/>
</dbReference>
<name>A0A0A5GP75_9BACI</name>
<organism evidence="3 4">
    <name type="scientific">Pontibacillus halophilus JSM 076056 = DSM 19796</name>
    <dbReference type="NCBI Taxonomy" id="1385510"/>
    <lineage>
        <taxon>Bacteria</taxon>
        <taxon>Bacillati</taxon>
        <taxon>Bacillota</taxon>
        <taxon>Bacilli</taxon>
        <taxon>Bacillales</taxon>
        <taxon>Bacillaceae</taxon>
        <taxon>Pontibacillus</taxon>
    </lineage>
</organism>
<dbReference type="Pfam" id="PF00534">
    <property type="entry name" value="Glycos_transf_1"/>
    <property type="match status" value="1"/>
</dbReference>
<dbReference type="SUPFAM" id="SSF53756">
    <property type="entry name" value="UDP-Glycosyltransferase/glycogen phosphorylase"/>
    <property type="match status" value="1"/>
</dbReference>
<evidence type="ECO:0000313" key="3">
    <source>
        <dbReference type="EMBL" id="KGX93013.1"/>
    </source>
</evidence>
<dbReference type="STRING" id="1385510.GCA_000425205_01668"/>
<evidence type="ECO:0000259" key="1">
    <source>
        <dbReference type="Pfam" id="PF00534"/>
    </source>
</evidence>
<dbReference type="Pfam" id="PF13439">
    <property type="entry name" value="Glyco_transf_4"/>
    <property type="match status" value="1"/>
</dbReference>
<dbReference type="Proteomes" id="UP000030528">
    <property type="component" value="Unassembled WGS sequence"/>
</dbReference>
<comment type="caution">
    <text evidence="3">The sequence shown here is derived from an EMBL/GenBank/DDBJ whole genome shotgun (WGS) entry which is preliminary data.</text>
</comment>
<dbReference type="EMBL" id="AVPE01000004">
    <property type="protein sequence ID" value="KGX93013.1"/>
    <property type="molecule type" value="Genomic_DNA"/>
</dbReference>
<dbReference type="CDD" id="cd03808">
    <property type="entry name" value="GT4_CapM-like"/>
    <property type="match status" value="1"/>
</dbReference>
<evidence type="ECO:0000313" key="4">
    <source>
        <dbReference type="Proteomes" id="UP000030528"/>
    </source>
</evidence>
<protein>
    <submittedName>
        <fullName evidence="3">Glycosyl transferase family 1</fullName>
    </submittedName>
</protein>
<keyword evidence="4" id="KW-1185">Reference proteome</keyword>
<gene>
    <name evidence="3" type="ORF">N781_14180</name>
</gene>
<dbReference type="eggNOG" id="COG0438">
    <property type="taxonomic scope" value="Bacteria"/>
</dbReference>
<dbReference type="Gene3D" id="3.40.50.2000">
    <property type="entry name" value="Glycogen Phosphorylase B"/>
    <property type="match status" value="2"/>
</dbReference>
<feature type="domain" description="Glycosyl transferase family 1" evidence="1">
    <location>
        <begin position="183"/>
        <end position="339"/>
    </location>
</feature>
<dbReference type="RefSeq" id="WP_051239742.1">
    <property type="nucleotide sequence ID" value="NZ_AULI01000006.1"/>
</dbReference>
<evidence type="ECO:0000259" key="2">
    <source>
        <dbReference type="Pfam" id="PF13439"/>
    </source>
</evidence>
<keyword evidence="3" id="KW-0808">Transferase</keyword>
<dbReference type="InterPro" id="IPR028098">
    <property type="entry name" value="Glyco_trans_4-like_N"/>
</dbReference>
<sequence>MRIVQFITRMDEPGGAQIHVKDLSLELLKRGHEVILVSGEGELAYPECVEKGIQHYAVSSLKRDIHPLQDFKAYIEIYRLFNHLQPDLIAIHSSKAGIIGRIIAKRLRIPSVFTAHGWAFTEGVPAMKRYLFSNVEKVAGKFGDAVISVSHYDAKLALKHKVLSPLKLSVIQNGVKDCEEFNRQNDDTVHLTMVARFAPPKDHLAVLQGLAQLRDMNWELWLIGDGPLMSNVQQEVTRLGLEGKVHFLGNCNNVEEWLGRSDIFILLSNYEGLPLSIIEAMRASLPIVASSVGGVLELVTHEENGFLIPNEDQQTFIVAIEKLLHSASLRTNMGELSRQKYEASFTFERMVKETERVYETVCRINEQASVRREGVHHENYSNSYRR</sequence>
<dbReference type="PANTHER" id="PTHR12526:SF630">
    <property type="entry name" value="GLYCOSYLTRANSFERASE"/>
    <property type="match status" value="1"/>
</dbReference>
<dbReference type="AlphaFoldDB" id="A0A0A5GP75"/>
<feature type="domain" description="Glycosyltransferase subfamily 4-like N-terminal" evidence="2">
    <location>
        <begin position="13"/>
        <end position="175"/>
    </location>
</feature>
<proteinExistence type="predicted"/>